<reference evidence="5" key="1">
    <citation type="journal article" date="2019" name="Int. J. Syst. Evol. Microbiol.">
        <title>The Global Catalogue of Microorganisms (GCM) 10K type strain sequencing project: providing services to taxonomists for standard genome sequencing and annotation.</title>
        <authorList>
            <consortium name="The Broad Institute Genomics Platform"/>
            <consortium name="The Broad Institute Genome Sequencing Center for Infectious Disease"/>
            <person name="Wu L."/>
            <person name="Ma J."/>
        </authorList>
    </citation>
    <scope>NUCLEOTIDE SEQUENCE [LARGE SCALE GENOMIC DNA]</scope>
    <source>
        <strain evidence="5">KCTC 52298</strain>
    </source>
</reference>
<keyword evidence="1" id="KW-0812">Transmembrane</keyword>
<dbReference type="PANTHER" id="PTHR30273:SF2">
    <property type="entry name" value="PROTEIN FECR"/>
    <property type="match status" value="1"/>
</dbReference>
<dbReference type="Gene3D" id="2.60.120.1440">
    <property type="match status" value="1"/>
</dbReference>
<comment type="caution">
    <text evidence="4">The sequence shown here is derived from an EMBL/GenBank/DDBJ whole genome shotgun (WGS) entry which is preliminary data.</text>
</comment>
<protein>
    <submittedName>
        <fullName evidence="4">FecR family protein</fullName>
    </submittedName>
</protein>
<dbReference type="InterPro" id="IPR006860">
    <property type="entry name" value="FecR"/>
</dbReference>
<evidence type="ECO:0000259" key="2">
    <source>
        <dbReference type="Pfam" id="PF04773"/>
    </source>
</evidence>
<dbReference type="Pfam" id="PF16344">
    <property type="entry name" value="FecR_C"/>
    <property type="match status" value="1"/>
</dbReference>
<feature type="transmembrane region" description="Helical" evidence="1">
    <location>
        <begin position="78"/>
        <end position="95"/>
    </location>
</feature>
<dbReference type="Pfam" id="PF04773">
    <property type="entry name" value="FecR"/>
    <property type="match status" value="1"/>
</dbReference>
<dbReference type="InterPro" id="IPR032508">
    <property type="entry name" value="FecR_C"/>
</dbReference>
<dbReference type="EMBL" id="JBHULD010000014">
    <property type="protein sequence ID" value="MFD2555221.1"/>
    <property type="molecule type" value="Genomic_DNA"/>
</dbReference>
<dbReference type="InterPro" id="IPR012373">
    <property type="entry name" value="Ferrdict_sens_TM"/>
</dbReference>
<dbReference type="PANTHER" id="PTHR30273">
    <property type="entry name" value="PERIPLASMIC SIGNAL SENSOR AND SIGMA FACTOR ACTIVATOR FECR-RELATED"/>
    <property type="match status" value="1"/>
</dbReference>
<gene>
    <name evidence="4" type="ORF">ACFSQW_12510</name>
</gene>
<evidence type="ECO:0000259" key="3">
    <source>
        <dbReference type="Pfam" id="PF16344"/>
    </source>
</evidence>
<organism evidence="4 5">
    <name type="scientific">Sphingobacterium tabacisoli</name>
    <dbReference type="NCBI Taxonomy" id="2044855"/>
    <lineage>
        <taxon>Bacteria</taxon>
        <taxon>Pseudomonadati</taxon>
        <taxon>Bacteroidota</taxon>
        <taxon>Sphingobacteriia</taxon>
        <taxon>Sphingobacteriales</taxon>
        <taxon>Sphingobacteriaceae</taxon>
        <taxon>Sphingobacterium</taxon>
    </lineage>
</organism>
<keyword evidence="1" id="KW-1133">Transmembrane helix</keyword>
<feature type="domain" description="FecR protein" evidence="2">
    <location>
        <begin position="135"/>
        <end position="218"/>
    </location>
</feature>
<evidence type="ECO:0000313" key="4">
    <source>
        <dbReference type="EMBL" id="MFD2555221.1"/>
    </source>
</evidence>
<dbReference type="RefSeq" id="WP_210353581.1">
    <property type="nucleotide sequence ID" value="NZ_JAEQMU010000001.1"/>
</dbReference>
<proteinExistence type="predicted"/>
<keyword evidence="1" id="KW-0472">Membrane</keyword>
<evidence type="ECO:0000313" key="5">
    <source>
        <dbReference type="Proteomes" id="UP001597440"/>
    </source>
</evidence>
<sequence>MKITKQLVDRYLKGECSTKEASAIEALLEKDPTALDDFLPEEEWLNSPIDRPYEGQEEAYRRLARQVYPQAKVRMRHIRIAASIAAIFLLLFGVYRQQYHPLNQPSTAIATVSDSLKPSASSLYYINSGYENMILTTSDGSTITLYPHSEIRYAEDFAPLSERILHLKGRARFDVAKDKSKPFRVVSKGIVTTALGTIFIVDEFKASETRVRLLEGSIQVVSQRKVDAGAVVKTFKPMEEITINHHQGQIVEEKKINNTLANREAYFSRHSQRLYFKNLALQDVVSILQQNYGIDLHYPAQNLQDKYYSGTFQESAQVYQDIIKEINYLHHTDITYTKK</sequence>
<evidence type="ECO:0000256" key="1">
    <source>
        <dbReference type="SAM" id="Phobius"/>
    </source>
</evidence>
<dbReference type="Gene3D" id="3.55.50.30">
    <property type="match status" value="1"/>
</dbReference>
<keyword evidence="5" id="KW-1185">Reference proteome</keyword>
<feature type="domain" description="Protein FecR C-terminal" evidence="3">
    <location>
        <begin position="273"/>
        <end position="333"/>
    </location>
</feature>
<accession>A0ABW5L220</accession>
<name>A0ABW5L220_9SPHI</name>
<dbReference type="Proteomes" id="UP001597440">
    <property type="component" value="Unassembled WGS sequence"/>
</dbReference>